<comment type="caution">
    <text evidence="2">The sequence shown here is derived from an EMBL/GenBank/DDBJ whole genome shotgun (WGS) entry which is preliminary data.</text>
</comment>
<dbReference type="EMBL" id="NIRI02000010">
    <property type="protein sequence ID" value="KAG5453844.1"/>
    <property type="molecule type" value="Genomic_DNA"/>
</dbReference>
<feature type="compositionally biased region" description="Polar residues" evidence="1">
    <location>
        <begin position="25"/>
        <end position="40"/>
    </location>
</feature>
<evidence type="ECO:0000313" key="2">
    <source>
        <dbReference type="EMBL" id="KAG5453844.1"/>
    </source>
</evidence>
<sequence length="519" mass="58016">MKNDTLQHAHSEPTGRLTKKPPRPRQSQSPAFKARQNTAQGELPEKDVPPRSKRPSEPKEFQQELGLEKSFIEELETRDLCSRLEKMRSRLTCETTPDPVEMEHNTQTKLMSPAYMAYLDHFLSSVQTRMNPPITLQKSTADVRDPPRAPDPSTDILAQWRLRRRIEAAQKALDPSFQWSGLPVQMPHTGHQTPIPTNTTVTPYLTGTLNSPFHQSFCLPYQIPVARCTVGTQTTHTLDRVDQVNSASQTDKPARSCRDVAILTVDVSKSTTDSATSPNKTEQRSVRIMVAPCRRDAQVQTSSDCVSYGTQPRLTRDTLNALNSVHHVHATRKDEQHSTPVLPHTSNDRRPEFHNTFLLDTILDDADSESARHTETGSGWQVSSLPSTPSPIPFVNPNPSASGDRTSAVDCILCAETASRVAPQAGVPTHAPVIHINDKETVTPNAEFPLGALRDRISMSIIQYLEQTVNNASALSRFPNDCLLRDLCHSRSDRLEQMRAVIKEIHARELELLDQARRE</sequence>
<organism evidence="2 3">
    <name type="scientific">Clonorchis sinensis</name>
    <name type="common">Chinese liver fluke</name>
    <dbReference type="NCBI Taxonomy" id="79923"/>
    <lineage>
        <taxon>Eukaryota</taxon>
        <taxon>Metazoa</taxon>
        <taxon>Spiralia</taxon>
        <taxon>Lophotrochozoa</taxon>
        <taxon>Platyhelminthes</taxon>
        <taxon>Trematoda</taxon>
        <taxon>Digenea</taxon>
        <taxon>Opisthorchiida</taxon>
        <taxon>Opisthorchiata</taxon>
        <taxon>Opisthorchiidae</taxon>
        <taxon>Clonorchis</taxon>
    </lineage>
</organism>
<reference evidence="2 3" key="2">
    <citation type="journal article" date="2021" name="Genomics">
        <title>High-quality reference genome for Clonorchis sinensis.</title>
        <authorList>
            <person name="Young N.D."/>
            <person name="Stroehlein A.J."/>
            <person name="Kinkar L."/>
            <person name="Wang T."/>
            <person name="Sohn W.M."/>
            <person name="Chang B.C.H."/>
            <person name="Kaur P."/>
            <person name="Weisz D."/>
            <person name="Dudchenko O."/>
            <person name="Aiden E.L."/>
            <person name="Korhonen P.K."/>
            <person name="Gasser R.B."/>
        </authorList>
    </citation>
    <scope>NUCLEOTIDE SEQUENCE [LARGE SCALE GENOMIC DNA]</scope>
    <source>
        <strain evidence="2">Cs-k2</strain>
    </source>
</reference>
<dbReference type="AlphaFoldDB" id="A0A8T1MWQ3"/>
<dbReference type="Proteomes" id="UP000286415">
    <property type="component" value="Unassembled WGS sequence"/>
</dbReference>
<proteinExistence type="predicted"/>
<protein>
    <submittedName>
        <fullName evidence="2">Uncharacterized protein</fullName>
    </submittedName>
</protein>
<feature type="region of interest" description="Disordered" evidence="1">
    <location>
        <begin position="369"/>
        <end position="403"/>
    </location>
</feature>
<feature type="compositionally biased region" description="Basic and acidic residues" evidence="1">
    <location>
        <begin position="1"/>
        <end position="13"/>
    </location>
</feature>
<feature type="compositionally biased region" description="Polar residues" evidence="1">
    <location>
        <begin position="376"/>
        <end position="387"/>
    </location>
</feature>
<gene>
    <name evidence="2" type="ORF">CSKR_109616</name>
</gene>
<feature type="region of interest" description="Disordered" evidence="1">
    <location>
        <begin position="1"/>
        <end position="63"/>
    </location>
</feature>
<evidence type="ECO:0000256" key="1">
    <source>
        <dbReference type="SAM" id="MobiDB-lite"/>
    </source>
</evidence>
<feature type="region of interest" description="Disordered" evidence="1">
    <location>
        <begin position="329"/>
        <end position="353"/>
    </location>
</feature>
<accession>A0A8T1MWQ3</accession>
<name>A0A8T1MWQ3_CLOSI</name>
<dbReference type="OrthoDB" id="10043502at2759"/>
<reference evidence="2 3" key="1">
    <citation type="journal article" date="2018" name="Biotechnol. Adv.">
        <title>Improved genomic resources and new bioinformatic workflow for the carcinogenic parasite Clonorchis sinensis: Biotechnological implications.</title>
        <authorList>
            <person name="Wang D."/>
            <person name="Korhonen P.K."/>
            <person name="Gasser R.B."/>
            <person name="Young N.D."/>
        </authorList>
    </citation>
    <scope>NUCLEOTIDE SEQUENCE [LARGE SCALE GENOMIC DNA]</scope>
    <source>
        <strain evidence="2">Cs-k2</strain>
    </source>
</reference>
<evidence type="ECO:0000313" key="3">
    <source>
        <dbReference type="Proteomes" id="UP000286415"/>
    </source>
</evidence>
<keyword evidence="3" id="KW-1185">Reference proteome</keyword>
<feature type="compositionally biased region" description="Basic and acidic residues" evidence="1">
    <location>
        <begin position="43"/>
        <end position="63"/>
    </location>
</feature>